<dbReference type="Pfam" id="PF20250">
    <property type="entry name" value="FapA_N"/>
    <property type="match status" value="1"/>
</dbReference>
<dbReference type="PANTHER" id="PTHR38032:SF1">
    <property type="entry name" value="RNA-BINDING PROTEIN KHPB N-TERMINAL DOMAIN-CONTAINING PROTEIN"/>
    <property type="match status" value="1"/>
</dbReference>
<dbReference type="KEGG" id="tav:G4V39_06550"/>
<evidence type="ECO:0000313" key="1">
    <source>
        <dbReference type="EMBL" id="QIJ71942.1"/>
    </source>
</evidence>
<sequence length="486" mass="53222">MSEQQGRQSLFKEGVPVLDGRFRLFVSSDELVAFLRKDAPGPDLIPDDYPALKSELKKHGIVFGLLEEPEVDSGRLIVARGRPPVKGEDARIELLVDLEKGPREEGNDRVDLREMNTIVCVTAGQPVARKIPPGPGEPGMNVFGEPLPTFPGKDIPFRYGSGLKPDEEGVLLISEVEGALISEGDKLRVSPVFELNSDVNWDVGNIHFLGEKLLINGVVHRGFEIDCSGDLEINGAVEDNVLIRVKGDLIISGLVHGEETRIECQGQATIGAIEYAQVFVCGDLTVSDYILQAFCEVGGHLSVTEGVGTIVGGDSLVRGSAEVRILGSSAHVTTVLRVGYERSLSEQLEDVRAKLTVLEDQMTALYKALKAGARLLKEGRLPSEKIPIFNKVKEKLTELELEAQKLKEKERELRERVKALRQTTVKVLGRCFPGVRIGIADREITVNRPLEMGTFYLKEAQVTFRAGSLNLEEESPEEKGASEGPE</sequence>
<reference evidence="1 2" key="1">
    <citation type="submission" date="2020-02" db="EMBL/GenBank/DDBJ databases">
        <title>Genome analysis of Thermosulfuriphilus ammonigenes ST65T, an anaerobic thermophilic chemolithoautotrophic bacterium isolated from a deep-sea hydrothermal vent.</title>
        <authorList>
            <person name="Slobodkina G."/>
            <person name="Allioux M."/>
            <person name="Merkel A."/>
            <person name="Alain K."/>
            <person name="Jebbar M."/>
            <person name="Slobodkin A."/>
        </authorList>
    </citation>
    <scope>NUCLEOTIDE SEQUENCE [LARGE SCALE GENOMIC DNA]</scope>
    <source>
        <strain evidence="1 2">ST65</strain>
    </source>
</reference>
<gene>
    <name evidence="1" type="ORF">G4V39_06550</name>
</gene>
<evidence type="ECO:0000313" key="2">
    <source>
        <dbReference type="Proteomes" id="UP000502179"/>
    </source>
</evidence>
<dbReference type="PANTHER" id="PTHR38032">
    <property type="entry name" value="POLYMERASE-RELATED"/>
    <property type="match status" value="1"/>
</dbReference>
<dbReference type="RefSeq" id="WP_166032159.1">
    <property type="nucleotide sequence ID" value="NZ_CP048877.1"/>
</dbReference>
<accession>A0A6G7PWA9</accession>
<proteinExistence type="predicted"/>
<organism evidence="1 2">
    <name type="scientific">Thermosulfuriphilus ammonigenes</name>
    <dbReference type="NCBI Taxonomy" id="1936021"/>
    <lineage>
        <taxon>Bacteria</taxon>
        <taxon>Pseudomonadati</taxon>
        <taxon>Thermodesulfobacteriota</taxon>
        <taxon>Thermodesulfobacteria</taxon>
        <taxon>Thermodesulfobacteriales</taxon>
        <taxon>Thermodesulfobacteriaceae</taxon>
        <taxon>Thermosulfuriphilus</taxon>
    </lineage>
</organism>
<protein>
    <submittedName>
        <fullName evidence="1">DUF342 domain-containing protein</fullName>
    </submittedName>
</protein>
<dbReference type="Pfam" id="PF03961">
    <property type="entry name" value="FapA"/>
    <property type="match status" value="1"/>
</dbReference>
<dbReference type="Proteomes" id="UP000502179">
    <property type="component" value="Chromosome"/>
</dbReference>
<dbReference type="InterPro" id="IPR005646">
    <property type="entry name" value="FapA"/>
</dbReference>
<dbReference type="InterPro" id="IPR046866">
    <property type="entry name" value="FapA_N"/>
</dbReference>
<name>A0A6G7PWA9_9BACT</name>
<dbReference type="EMBL" id="CP048877">
    <property type="protein sequence ID" value="QIJ71942.1"/>
    <property type="molecule type" value="Genomic_DNA"/>
</dbReference>
<dbReference type="InterPro" id="IPR046865">
    <property type="entry name" value="FapA_b_solenoid"/>
</dbReference>
<keyword evidence="2" id="KW-1185">Reference proteome</keyword>
<dbReference type="AlphaFoldDB" id="A0A6G7PWA9"/>